<dbReference type="AlphaFoldDB" id="A0A8B8CIR3"/>
<gene>
    <name evidence="18" type="primary">LOC111119636</name>
</gene>
<keyword evidence="9" id="KW-0809">Transit peptide</keyword>
<keyword evidence="3" id="KW-0813">Transport</keyword>
<evidence type="ECO:0000256" key="9">
    <source>
        <dbReference type="ARBA" id="ARBA00022946"/>
    </source>
</evidence>
<name>A0A8B8CIR3_CRAVI</name>
<dbReference type="Pfam" id="PF13833">
    <property type="entry name" value="EF-hand_8"/>
    <property type="match status" value="1"/>
</dbReference>
<keyword evidence="8" id="KW-0106">Calcium</keyword>
<dbReference type="RefSeq" id="XP_022315722.1">
    <property type="nucleotide sequence ID" value="XM_022460014.1"/>
</dbReference>
<keyword evidence="15" id="KW-1133">Transmembrane helix</keyword>
<dbReference type="InterPro" id="IPR002048">
    <property type="entry name" value="EF_hand_dom"/>
</dbReference>
<dbReference type="GO" id="GO:0005758">
    <property type="term" value="C:mitochondrial intermembrane space"/>
    <property type="evidence" value="ECO:0007669"/>
    <property type="project" value="UniProtKB-SubCell"/>
</dbReference>
<evidence type="ECO:0000256" key="7">
    <source>
        <dbReference type="ARBA" id="ARBA00022792"/>
    </source>
</evidence>
<evidence type="ECO:0000256" key="6">
    <source>
        <dbReference type="ARBA" id="ARBA00022737"/>
    </source>
</evidence>
<comment type="subcellular location">
    <subcellularLocation>
        <location evidence="1">Mitochondrion inner membrane</location>
    </subcellularLocation>
    <subcellularLocation>
        <location evidence="2">Mitochondrion intermembrane space</location>
    </subcellularLocation>
</comment>
<evidence type="ECO:0000313" key="17">
    <source>
        <dbReference type="Proteomes" id="UP000694844"/>
    </source>
</evidence>
<evidence type="ECO:0000256" key="3">
    <source>
        <dbReference type="ARBA" id="ARBA00022448"/>
    </source>
</evidence>
<reference evidence="18" key="1">
    <citation type="submission" date="2025-08" db="UniProtKB">
        <authorList>
            <consortium name="RefSeq"/>
        </authorList>
    </citation>
    <scope>IDENTIFICATION</scope>
    <source>
        <tissue evidence="18">Whole sample</tissue>
    </source>
</reference>
<dbReference type="InterPro" id="IPR011992">
    <property type="entry name" value="EF-hand-dom_pair"/>
</dbReference>
<dbReference type="KEGG" id="cvn:111119636"/>
<evidence type="ECO:0000256" key="13">
    <source>
        <dbReference type="ARBA" id="ARBA00038333"/>
    </source>
</evidence>
<evidence type="ECO:0000259" key="16">
    <source>
        <dbReference type="PROSITE" id="PS50222"/>
    </source>
</evidence>
<dbReference type="CDD" id="cd15900">
    <property type="entry name" value="EFh_MICU"/>
    <property type="match status" value="1"/>
</dbReference>
<dbReference type="SMART" id="SM00054">
    <property type="entry name" value="EFh"/>
    <property type="match status" value="2"/>
</dbReference>
<evidence type="ECO:0000256" key="14">
    <source>
        <dbReference type="SAM" id="MobiDB-lite"/>
    </source>
</evidence>
<dbReference type="InterPro" id="IPR039800">
    <property type="entry name" value="MICU1/2/3"/>
</dbReference>
<dbReference type="GO" id="GO:0036444">
    <property type="term" value="P:calcium import into the mitochondrion"/>
    <property type="evidence" value="ECO:0007669"/>
    <property type="project" value="UniProtKB-ARBA"/>
</dbReference>
<dbReference type="GO" id="GO:1990246">
    <property type="term" value="C:uniplex complex"/>
    <property type="evidence" value="ECO:0007669"/>
    <property type="project" value="TreeGrafter"/>
</dbReference>
<dbReference type="GO" id="GO:0051560">
    <property type="term" value="P:mitochondrial calcium ion homeostasis"/>
    <property type="evidence" value="ECO:0007669"/>
    <property type="project" value="TreeGrafter"/>
</dbReference>
<dbReference type="SUPFAM" id="SSF47473">
    <property type="entry name" value="EF-hand"/>
    <property type="match status" value="2"/>
</dbReference>
<dbReference type="Pfam" id="PF13202">
    <property type="entry name" value="EF-hand_5"/>
    <property type="match status" value="1"/>
</dbReference>
<sequence length="536" mass="60890">MLRVSKLSSAAGVSRTIFASHQISQPIACRQNISNAPSQALTSAPPPLPIVCMQPARFYRTSPTLFIRRGSGYSGFFTRRPANKMTGVYLVVMSVIMLGGFLQSTAIFGSSGSKDDTVNAEEPDAVKGKEEADEDETKTQRKKIGFREKRIIEYENRIRAYSTPDKIFRYFATLKVNQGEDKGWEVFMTPEDFVRSITPGMKQPEGLDLDKFIKFDPQTGDFKQILKRKILSVPRLCPLMVHSKVEWNLGEDSIFYQMGESGLISFSDYIFLLTVLSTPPRNFQIAFKMFDFNGDGTVDIEEFEKVNAIIRNQTSIGKRHKDRVTTGNVNKGVSSALQTYFFGPDGKKKLTVKEFLTFQFRLQNEVLRIEFDRYDPLYEEKGKISEKDFGRILLTYAGYPDQKKSRMLKRVKKKYKEDPKGITFDEYLNFWMFLKSINDVDTALSFYHLAGVSIDEETLKHVAATVAGVKLSDHVVELVFTLFDENGDGQLSNKEFVSVMKQRVMRGLEKPKDTGFIKLINSVVKCAKNTTTAFLD</sequence>
<dbReference type="GeneID" id="111119636"/>
<dbReference type="OrthoDB" id="10056860at2759"/>
<evidence type="ECO:0000256" key="2">
    <source>
        <dbReference type="ARBA" id="ARBA00004569"/>
    </source>
</evidence>
<comment type="similarity">
    <text evidence="13">Belongs to the MICU1 family. MICU1 subfamily.</text>
</comment>
<keyword evidence="4" id="KW-0109">Calcium transport</keyword>
<dbReference type="GO" id="GO:0005509">
    <property type="term" value="F:calcium ion binding"/>
    <property type="evidence" value="ECO:0007669"/>
    <property type="project" value="InterPro"/>
</dbReference>
<evidence type="ECO:0000256" key="1">
    <source>
        <dbReference type="ARBA" id="ARBA00004273"/>
    </source>
</evidence>
<keyword evidence="17" id="KW-1185">Reference proteome</keyword>
<feature type="region of interest" description="Disordered" evidence="14">
    <location>
        <begin position="112"/>
        <end position="140"/>
    </location>
</feature>
<feature type="transmembrane region" description="Helical" evidence="15">
    <location>
        <begin position="88"/>
        <end position="109"/>
    </location>
</feature>
<keyword evidence="11" id="KW-0496">Mitochondrion</keyword>
<keyword evidence="6" id="KW-0677">Repeat</keyword>
<dbReference type="PROSITE" id="PS00018">
    <property type="entry name" value="EF_HAND_1"/>
    <property type="match status" value="2"/>
</dbReference>
<dbReference type="PANTHER" id="PTHR12294:SF1">
    <property type="entry name" value="CALCIUM UPTAKE PROTEIN 1, MITOCHONDRIAL"/>
    <property type="match status" value="1"/>
</dbReference>
<protein>
    <submittedName>
        <fullName evidence="18">Calcium uptake protein 1, mitochondrial-like isoform X1</fullName>
    </submittedName>
</protein>
<evidence type="ECO:0000256" key="12">
    <source>
        <dbReference type="ARBA" id="ARBA00023136"/>
    </source>
</evidence>
<evidence type="ECO:0000256" key="15">
    <source>
        <dbReference type="SAM" id="Phobius"/>
    </source>
</evidence>
<keyword evidence="15" id="KW-0812">Transmembrane</keyword>
<keyword evidence="12 15" id="KW-0472">Membrane</keyword>
<dbReference type="PANTHER" id="PTHR12294">
    <property type="entry name" value="EF HAND DOMAIN FAMILY A1,A2-RELATED"/>
    <property type="match status" value="1"/>
</dbReference>
<evidence type="ECO:0000256" key="5">
    <source>
        <dbReference type="ARBA" id="ARBA00022723"/>
    </source>
</evidence>
<feature type="domain" description="EF-hand" evidence="16">
    <location>
        <begin position="278"/>
        <end position="313"/>
    </location>
</feature>
<evidence type="ECO:0000256" key="8">
    <source>
        <dbReference type="ARBA" id="ARBA00022837"/>
    </source>
</evidence>
<keyword evidence="7" id="KW-0999">Mitochondrion inner membrane</keyword>
<evidence type="ECO:0000256" key="10">
    <source>
        <dbReference type="ARBA" id="ARBA00023065"/>
    </source>
</evidence>
<organism evidence="17 18">
    <name type="scientific">Crassostrea virginica</name>
    <name type="common">Eastern oyster</name>
    <dbReference type="NCBI Taxonomy" id="6565"/>
    <lineage>
        <taxon>Eukaryota</taxon>
        <taxon>Metazoa</taxon>
        <taxon>Spiralia</taxon>
        <taxon>Lophotrochozoa</taxon>
        <taxon>Mollusca</taxon>
        <taxon>Bivalvia</taxon>
        <taxon>Autobranchia</taxon>
        <taxon>Pteriomorphia</taxon>
        <taxon>Ostreida</taxon>
        <taxon>Ostreoidea</taxon>
        <taxon>Ostreidae</taxon>
        <taxon>Crassostrea</taxon>
    </lineage>
</organism>
<accession>A0A8B8CIR3</accession>
<evidence type="ECO:0000256" key="4">
    <source>
        <dbReference type="ARBA" id="ARBA00022568"/>
    </source>
</evidence>
<feature type="domain" description="EF-hand" evidence="16">
    <location>
        <begin position="471"/>
        <end position="506"/>
    </location>
</feature>
<keyword evidence="10" id="KW-0406">Ion transport</keyword>
<proteinExistence type="inferred from homology"/>
<dbReference type="Proteomes" id="UP000694844">
    <property type="component" value="Chromosome 2"/>
</dbReference>
<keyword evidence="5" id="KW-0479">Metal-binding</keyword>
<dbReference type="Gene3D" id="1.10.238.10">
    <property type="entry name" value="EF-hand"/>
    <property type="match status" value="2"/>
</dbReference>
<dbReference type="PROSITE" id="PS50222">
    <property type="entry name" value="EF_HAND_2"/>
    <property type="match status" value="2"/>
</dbReference>
<evidence type="ECO:0000313" key="18">
    <source>
        <dbReference type="RefSeq" id="XP_022315722.1"/>
    </source>
</evidence>
<dbReference type="InterPro" id="IPR018247">
    <property type="entry name" value="EF_Hand_1_Ca_BS"/>
</dbReference>
<evidence type="ECO:0000256" key="11">
    <source>
        <dbReference type="ARBA" id="ARBA00023128"/>
    </source>
</evidence>